<dbReference type="GO" id="GO:0005436">
    <property type="term" value="F:sodium:phosphate symporter activity"/>
    <property type="evidence" value="ECO:0007669"/>
    <property type="project" value="InterPro"/>
</dbReference>
<dbReference type="GO" id="GO:0005886">
    <property type="term" value="C:plasma membrane"/>
    <property type="evidence" value="ECO:0007669"/>
    <property type="project" value="UniProtKB-SubCell"/>
</dbReference>
<sequence length="556" mass="61476">MIIYSILKIAGSLGLFLYGMKVMSDGIQKTAGDRLQKVLNYMTINRFAAALTGFVVTTLVQSSSATTVMVVSFVNAGLLSLTQSIGVIMGANIGTTVTGWIVALIGFKFSIVTIALPAIGIGLPLVFSKRLGKQDLGEVLIGFGILFLGLDFLKGSVPDIKHHPEYLEFLAHFADWGFLSFILFVAVGAVLTIVIQSSSASMAITLTMAYTGWIDYNTAAAVIIGSNIGTTVTAYLASIGANTNAKRASRAHILFNLLGGVLITIFHSPFLRLVDIIIPGDPTTGASIPEHLAMFHTLFNIANTAVFIWFIPQLAKLVEYMVPESKDDFNVKYEFKYISTGIQDTAELNLMKAKSEISKMAGITGEMFSKFEKVVMRPEDKLGKHVRKVKDMEDFTDQMQEQITFYLIECSSEGLNENGMRTSTAMIRIVNELESIGDSCYNLILASERRYNKEMVFPSEALDALKPMIKTVKEFIEFIKANLDQHLSESKMQEALKLEAKVDKERKTLKKESRKRIQKGSDVKTELLYLDIVKHIEHIGDYALNIAEALKTNYEV</sequence>
<feature type="transmembrane region" description="Helical" evidence="6">
    <location>
        <begin position="216"/>
        <end position="241"/>
    </location>
</feature>
<evidence type="ECO:0000256" key="6">
    <source>
        <dbReference type="SAM" id="Phobius"/>
    </source>
</evidence>
<comment type="subcellular location">
    <subcellularLocation>
        <location evidence="1">Cell membrane</location>
        <topology evidence="1">Multi-pass membrane protein</topology>
    </subcellularLocation>
</comment>
<comment type="caution">
    <text evidence="8">The sequence shown here is derived from an EMBL/GenBank/DDBJ whole genome shotgun (WGS) entry which is preliminary data.</text>
</comment>
<dbReference type="Gene3D" id="1.20.58.220">
    <property type="entry name" value="Phosphate transport system protein phou homolog 2, domain 2"/>
    <property type="match status" value="1"/>
</dbReference>
<dbReference type="PANTHER" id="PTHR10010:SF46">
    <property type="entry name" value="SODIUM-DEPENDENT PHOSPHATE TRANSPORT PROTEIN 2B"/>
    <property type="match status" value="1"/>
</dbReference>
<dbReference type="InterPro" id="IPR026022">
    <property type="entry name" value="PhoU_dom"/>
</dbReference>
<evidence type="ECO:0000256" key="4">
    <source>
        <dbReference type="ARBA" id="ARBA00022989"/>
    </source>
</evidence>
<keyword evidence="4 6" id="KW-1133">Transmembrane helix</keyword>
<dbReference type="Pfam" id="PF01895">
    <property type="entry name" value="PhoU"/>
    <property type="match status" value="2"/>
</dbReference>
<reference evidence="8 9" key="1">
    <citation type="submission" date="2022-12" db="EMBL/GenBank/DDBJ databases">
        <title>Metagenome assembled genome from gulf of manar.</title>
        <authorList>
            <person name="Kohli P."/>
            <person name="Pk S."/>
            <person name="Venkata Ramana C."/>
            <person name="Sasikala C."/>
        </authorList>
    </citation>
    <scope>NUCLEOTIDE SEQUENCE [LARGE SCALE GENOMIC DNA]</scope>
    <source>
        <strain evidence="8">JB008</strain>
    </source>
</reference>
<dbReference type="Pfam" id="PF02690">
    <property type="entry name" value="Na_Pi_cotrans"/>
    <property type="match status" value="2"/>
</dbReference>
<keyword evidence="5 6" id="KW-0472">Membrane</keyword>
<accession>A0AAJ1MK39</accession>
<evidence type="ECO:0000256" key="5">
    <source>
        <dbReference type="ARBA" id="ARBA00023136"/>
    </source>
</evidence>
<dbReference type="InterPro" id="IPR038078">
    <property type="entry name" value="PhoU-like_sf"/>
</dbReference>
<dbReference type="SUPFAM" id="SSF109755">
    <property type="entry name" value="PhoU-like"/>
    <property type="match status" value="1"/>
</dbReference>
<dbReference type="AlphaFoldDB" id="A0AAJ1MK39"/>
<feature type="transmembrane region" description="Helical" evidence="6">
    <location>
        <begin position="253"/>
        <end position="271"/>
    </location>
</feature>
<proteinExistence type="predicted"/>
<keyword evidence="2" id="KW-1003">Cell membrane</keyword>
<feature type="domain" description="PhoU" evidence="7">
    <location>
        <begin position="488"/>
        <end position="549"/>
    </location>
</feature>
<dbReference type="EMBL" id="JAQQAL010000041">
    <property type="protein sequence ID" value="MDC7228183.1"/>
    <property type="molecule type" value="Genomic_DNA"/>
</dbReference>
<keyword evidence="3 6" id="KW-0812">Transmembrane</keyword>
<feature type="transmembrane region" description="Helical" evidence="6">
    <location>
        <begin position="100"/>
        <end position="127"/>
    </location>
</feature>
<organism evidence="8 9">
    <name type="scientific">Candidatus Thalassospirochaeta sargassi</name>
    <dbReference type="NCBI Taxonomy" id="3119039"/>
    <lineage>
        <taxon>Bacteria</taxon>
        <taxon>Pseudomonadati</taxon>
        <taxon>Spirochaetota</taxon>
        <taxon>Spirochaetia</taxon>
        <taxon>Spirochaetales</taxon>
        <taxon>Spirochaetaceae</taxon>
        <taxon>Candidatus Thalassospirochaeta</taxon>
    </lineage>
</organism>
<gene>
    <name evidence="8" type="ORF">PQJ61_15580</name>
</gene>
<dbReference type="InterPro" id="IPR003841">
    <property type="entry name" value="Na/Pi_transpt"/>
</dbReference>
<protein>
    <submittedName>
        <fullName evidence="8">Na/Pi cotransporter family protein</fullName>
    </submittedName>
</protein>
<feature type="transmembrane region" description="Helical" evidence="6">
    <location>
        <begin position="169"/>
        <end position="196"/>
    </location>
</feature>
<dbReference type="GO" id="GO:0044341">
    <property type="term" value="P:sodium-dependent phosphate transport"/>
    <property type="evidence" value="ECO:0007669"/>
    <property type="project" value="InterPro"/>
</dbReference>
<dbReference type="InterPro" id="IPR004633">
    <property type="entry name" value="NaPi_cotrn-rel/YqeW-like"/>
</dbReference>
<feature type="domain" description="PhoU" evidence="7">
    <location>
        <begin position="357"/>
        <end position="443"/>
    </location>
</feature>
<evidence type="ECO:0000313" key="9">
    <source>
        <dbReference type="Proteomes" id="UP001221217"/>
    </source>
</evidence>
<name>A0AAJ1MK39_9SPIO</name>
<evidence type="ECO:0000256" key="3">
    <source>
        <dbReference type="ARBA" id="ARBA00022692"/>
    </source>
</evidence>
<dbReference type="PANTHER" id="PTHR10010">
    <property type="entry name" value="SOLUTE CARRIER FAMILY 34 SODIUM PHOSPHATE , MEMBER 2-RELATED"/>
    <property type="match status" value="1"/>
</dbReference>
<evidence type="ECO:0000256" key="1">
    <source>
        <dbReference type="ARBA" id="ARBA00004651"/>
    </source>
</evidence>
<evidence type="ECO:0000256" key="2">
    <source>
        <dbReference type="ARBA" id="ARBA00022475"/>
    </source>
</evidence>
<evidence type="ECO:0000259" key="7">
    <source>
        <dbReference type="Pfam" id="PF01895"/>
    </source>
</evidence>
<feature type="transmembrane region" description="Helical" evidence="6">
    <location>
        <begin position="68"/>
        <end position="88"/>
    </location>
</feature>
<dbReference type="NCBIfam" id="TIGR00704">
    <property type="entry name" value="NaPi_cotrn_rel"/>
    <property type="match status" value="1"/>
</dbReference>
<feature type="transmembrane region" description="Helical" evidence="6">
    <location>
        <begin position="44"/>
        <end position="62"/>
    </location>
</feature>
<dbReference type="NCBIfam" id="NF037997">
    <property type="entry name" value="Na_Pi_symport"/>
    <property type="match status" value="1"/>
</dbReference>
<feature type="transmembrane region" description="Helical" evidence="6">
    <location>
        <begin position="139"/>
        <end position="157"/>
    </location>
</feature>
<dbReference type="Proteomes" id="UP001221217">
    <property type="component" value="Unassembled WGS sequence"/>
</dbReference>
<evidence type="ECO:0000313" key="8">
    <source>
        <dbReference type="EMBL" id="MDC7228183.1"/>
    </source>
</evidence>
<feature type="transmembrane region" description="Helical" evidence="6">
    <location>
        <begin position="291"/>
        <end position="311"/>
    </location>
</feature>